<dbReference type="InterPro" id="IPR013833">
    <property type="entry name" value="Cyt_c_oxidase_su3_a-hlx"/>
</dbReference>
<dbReference type="InterPro" id="IPR024791">
    <property type="entry name" value="Cyt_c/ubiquinol_Oxase_su3"/>
</dbReference>
<evidence type="ECO:0000256" key="1">
    <source>
        <dbReference type="ARBA" id="ARBA00000725"/>
    </source>
</evidence>
<protein>
    <recommendedName>
        <fullName evidence="9">Quinol oxidase subunit 3</fullName>
        <ecNumber evidence="9">1.10.3.-</ecNumber>
    </recommendedName>
</protein>
<accession>A0ABS7UYK1</accession>
<dbReference type="NCBIfam" id="TIGR02897">
    <property type="entry name" value="QoxC"/>
    <property type="match status" value="1"/>
</dbReference>
<dbReference type="PANTHER" id="PTHR11403">
    <property type="entry name" value="CYTOCHROME C OXIDASE SUBUNIT III"/>
    <property type="match status" value="1"/>
</dbReference>
<comment type="caution">
    <text evidence="11">The sequence shown here is derived from an EMBL/GenBank/DDBJ whole genome shotgun (WGS) entry which is preliminary data.</text>
</comment>
<keyword evidence="12" id="KW-1185">Reference proteome</keyword>
<evidence type="ECO:0000256" key="5">
    <source>
        <dbReference type="ARBA" id="ARBA00022692"/>
    </source>
</evidence>
<dbReference type="RefSeq" id="WP_224141416.1">
    <property type="nucleotide sequence ID" value="NZ_JAIQUM010000078.1"/>
</dbReference>
<dbReference type="PANTHER" id="PTHR11403:SF2">
    <property type="entry name" value="CYTOCHROME BO(3) UBIQUINOL OXIDASE SUBUNIT 3"/>
    <property type="match status" value="1"/>
</dbReference>
<keyword evidence="7 9" id="KW-0472">Membrane</keyword>
<evidence type="ECO:0000256" key="8">
    <source>
        <dbReference type="RuleBase" id="RU003376"/>
    </source>
</evidence>
<comment type="subcellular location">
    <subcellularLocation>
        <location evidence="2 8">Cell membrane</location>
        <topology evidence="2 8">Multi-pass membrane protein</topology>
    </subcellularLocation>
</comment>
<evidence type="ECO:0000313" key="12">
    <source>
        <dbReference type="Proteomes" id="UP001165287"/>
    </source>
</evidence>
<feature type="domain" description="Heme-copper oxidase subunit III family profile" evidence="10">
    <location>
        <begin position="1"/>
        <end position="215"/>
    </location>
</feature>
<feature type="transmembrane region" description="Helical" evidence="9">
    <location>
        <begin position="26"/>
        <end position="49"/>
    </location>
</feature>
<dbReference type="Proteomes" id="UP001165287">
    <property type="component" value="Unassembled WGS sequence"/>
</dbReference>
<reference evidence="11" key="1">
    <citation type="submission" date="2024-05" db="EMBL/GenBank/DDBJ databases">
        <title>Metabacillus sp. nov., isolated from the rhizosphere soil of tomato plants.</title>
        <authorList>
            <person name="Ma R."/>
        </authorList>
    </citation>
    <scope>NUCLEOTIDE SEQUENCE</scope>
    <source>
        <strain evidence="11">DBTR6</strain>
    </source>
</reference>
<evidence type="ECO:0000256" key="3">
    <source>
        <dbReference type="ARBA" id="ARBA00010581"/>
    </source>
</evidence>
<comment type="catalytic activity">
    <reaction evidence="1 9">
        <text>2 a quinol + O2 = 2 a quinone + 2 H2O</text>
        <dbReference type="Rhea" id="RHEA:55376"/>
        <dbReference type="ChEBI" id="CHEBI:15377"/>
        <dbReference type="ChEBI" id="CHEBI:15379"/>
        <dbReference type="ChEBI" id="CHEBI:24646"/>
        <dbReference type="ChEBI" id="CHEBI:132124"/>
    </reaction>
</comment>
<dbReference type="EMBL" id="JAIQUM010000078">
    <property type="protein sequence ID" value="MBZ5752979.1"/>
    <property type="molecule type" value="Genomic_DNA"/>
</dbReference>
<evidence type="ECO:0000313" key="11">
    <source>
        <dbReference type="EMBL" id="MBZ5752979.1"/>
    </source>
</evidence>
<gene>
    <name evidence="11" type="primary">qoxC</name>
    <name evidence="11" type="ORF">K9V48_22780</name>
</gene>
<comment type="similarity">
    <text evidence="3 8">Belongs to the cytochrome c oxidase subunit 3 family.</text>
</comment>
<sequence length="216" mass="24247">MAHDTTNLSPDTPLEYQSTIGRLNIFGFWVFLGAEIILFSTIFATFFVLNGHAGNMGGMEHMSHAGHGAPMPKELFELGNTLVMTIVLLVSSFTCGLAIHEMRKRNVKAMNIWLVITLLLGLTFLYLEIAEFIHLVHEGATLGTNGYWSSFYFLTGTHGLHVSLGIGWMILIILQVIKRGLTPETAKKVFIVSLYWHFLDFVWIFVYTGVYLLGMV</sequence>
<dbReference type="Pfam" id="PF00510">
    <property type="entry name" value="COX3"/>
    <property type="match status" value="1"/>
</dbReference>
<feature type="transmembrane region" description="Helical" evidence="9">
    <location>
        <begin position="81"/>
        <end position="99"/>
    </location>
</feature>
<dbReference type="InterPro" id="IPR014246">
    <property type="entry name" value="QoxC"/>
</dbReference>
<comment type="function">
    <text evidence="9">Catalyzes quinol oxidation with the concomitant reduction of oxygen to water.</text>
</comment>
<keyword evidence="5 8" id="KW-0812">Transmembrane</keyword>
<evidence type="ECO:0000256" key="4">
    <source>
        <dbReference type="ARBA" id="ARBA00022475"/>
    </source>
</evidence>
<evidence type="ECO:0000256" key="9">
    <source>
        <dbReference type="RuleBase" id="RU367152"/>
    </source>
</evidence>
<evidence type="ECO:0000259" key="10">
    <source>
        <dbReference type="PROSITE" id="PS50253"/>
    </source>
</evidence>
<evidence type="ECO:0000256" key="6">
    <source>
        <dbReference type="ARBA" id="ARBA00022989"/>
    </source>
</evidence>
<keyword evidence="9" id="KW-0560">Oxidoreductase</keyword>
<organism evidence="11 12">
    <name type="scientific">Metabacillus rhizolycopersici</name>
    <dbReference type="NCBI Taxonomy" id="2875709"/>
    <lineage>
        <taxon>Bacteria</taxon>
        <taxon>Bacillati</taxon>
        <taxon>Bacillota</taxon>
        <taxon>Bacilli</taxon>
        <taxon>Bacillales</taxon>
        <taxon>Bacillaceae</taxon>
        <taxon>Metabacillus</taxon>
    </lineage>
</organism>
<dbReference type="Gene3D" id="1.20.120.80">
    <property type="entry name" value="Cytochrome c oxidase, subunit III, four-helix bundle"/>
    <property type="match status" value="1"/>
</dbReference>
<dbReference type="InterPro" id="IPR000298">
    <property type="entry name" value="Cyt_c_oxidase-like_su3"/>
</dbReference>
<keyword evidence="6 9" id="KW-1133">Transmembrane helix</keyword>
<feature type="transmembrane region" description="Helical" evidence="9">
    <location>
        <begin position="111"/>
        <end position="130"/>
    </location>
</feature>
<dbReference type="EC" id="1.10.3.-" evidence="9"/>
<keyword evidence="4 9" id="KW-1003">Cell membrane</keyword>
<name>A0ABS7UYK1_9BACI</name>
<proteinExistence type="inferred from homology"/>
<dbReference type="PROSITE" id="PS50253">
    <property type="entry name" value="COX3"/>
    <property type="match status" value="1"/>
</dbReference>
<feature type="transmembrane region" description="Helical" evidence="9">
    <location>
        <begin position="150"/>
        <end position="177"/>
    </location>
</feature>
<feature type="transmembrane region" description="Helical" evidence="9">
    <location>
        <begin position="189"/>
        <end position="213"/>
    </location>
</feature>
<dbReference type="InterPro" id="IPR035973">
    <property type="entry name" value="Cyt_c_oxidase_su3-like_sf"/>
</dbReference>
<dbReference type="SUPFAM" id="SSF81452">
    <property type="entry name" value="Cytochrome c oxidase subunit III-like"/>
    <property type="match status" value="1"/>
</dbReference>
<evidence type="ECO:0000256" key="2">
    <source>
        <dbReference type="ARBA" id="ARBA00004651"/>
    </source>
</evidence>
<evidence type="ECO:0000256" key="7">
    <source>
        <dbReference type="ARBA" id="ARBA00023136"/>
    </source>
</evidence>